<reference evidence="1 2" key="1">
    <citation type="submission" date="2020-04" db="EMBL/GenBank/DDBJ databases">
        <title>Perkinsus olseni comparative genomics.</title>
        <authorList>
            <person name="Bogema D.R."/>
        </authorList>
    </citation>
    <scope>NUCLEOTIDE SEQUENCE [LARGE SCALE GENOMIC DNA]</scope>
    <source>
        <strain evidence="1 2">ATCC PRA-207</strain>
    </source>
</reference>
<proteinExistence type="predicted"/>
<comment type="caution">
    <text evidence="1">The sequence shown here is derived from an EMBL/GenBank/DDBJ whole genome shotgun (WGS) entry which is preliminary data.</text>
</comment>
<feature type="non-terminal residue" evidence="1">
    <location>
        <position position="1"/>
    </location>
</feature>
<accession>A0A7J6UGL8</accession>
<organism evidence="1 2">
    <name type="scientific">Perkinsus olseni</name>
    <name type="common">Perkinsus atlanticus</name>
    <dbReference type="NCBI Taxonomy" id="32597"/>
    <lineage>
        <taxon>Eukaryota</taxon>
        <taxon>Sar</taxon>
        <taxon>Alveolata</taxon>
        <taxon>Perkinsozoa</taxon>
        <taxon>Perkinsea</taxon>
        <taxon>Perkinsida</taxon>
        <taxon>Perkinsidae</taxon>
        <taxon>Perkinsus</taxon>
    </lineage>
</organism>
<evidence type="ECO:0000313" key="2">
    <source>
        <dbReference type="Proteomes" id="UP000553632"/>
    </source>
</evidence>
<protein>
    <submittedName>
        <fullName evidence="1">Uncharacterized protein</fullName>
    </submittedName>
</protein>
<evidence type="ECO:0000313" key="1">
    <source>
        <dbReference type="EMBL" id="KAF4756283.1"/>
    </source>
</evidence>
<keyword evidence="2" id="KW-1185">Reference proteome</keyword>
<dbReference type="EMBL" id="JABANO010003787">
    <property type="protein sequence ID" value="KAF4756283.1"/>
    <property type="molecule type" value="Genomic_DNA"/>
</dbReference>
<sequence>MIQRLMGWDTSENPLIEFLYDPKTGNTTKAVIDVEALHRRQAAAFQGILAVLGEVADPQEVERLLRMDHSAEPVRPWGLREKPEDLVSNGVQPQEEHSVAKLAIEGARLSVPSSKV</sequence>
<dbReference type="Proteomes" id="UP000553632">
    <property type="component" value="Unassembled WGS sequence"/>
</dbReference>
<gene>
    <name evidence="1" type="ORF">FOZ63_024327</name>
</gene>
<dbReference type="AlphaFoldDB" id="A0A7J6UGL8"/>
<name>A0A7J6UGL8_PEROL</name>